<sequence length="104" mass="11432">MSRPVISIWRYISVAIVFSALLCAGVYGHLTRLRTGVSVSLPVTLHQPAQAIVAPIHLETALNLIDLADMAGDNHFRPGDQVTVFLGPGPHDIWYPYAVVKQMR</sequence>
<proteinExistence type="predicted"/>
<feature type="non-terminal residue" evidence="1">
    <location>
        <position position="104"/>
    </location>
</feature>
<evidence type="ECO:0000313" key="1">
    <source>
        <dbReference type="EMBL" id="HHL42341.1"/>
    </source>
</evidence>
<comment type="caution">
    <text evidence="1">The sequence shown here is derived from an EMBL/GenBank/DDBJ whole genome shotgun (WGS) entry which is preliminary data.</text>
</comment>
<protein>
    <submittedName>
        <fullName evidence="1">Uncharacterized protein</fullName>
    </submittedName>
</protein>
<gene>
    <name evidence="1" type="ORF">ENJ42_01880</name>
</gene>
<name>A0A7C5QNM0_9PROT</name>
<reference evidence="1" key="1">
    <citation type="journal article" date="2020" name="mSystems">
        <title>Genome- and Community-Level Interaction Insights into Carbon Utilization and Element Cycling Functions of Hydrothermarchaeota in Hydrothermal Sediment.</title>
        <authorList>
            <person name="Zhou Z."/>
            <person name="Liu Y."/>
            <person name="Xu W."/>
            <person name="Pan J."/>
            <person name="Luo Z.H."/>
            <person name="Li M."/>
        </authorList>
    </citation>
    <scope>NUCLEOTIDE SEQUENCE [LARGE SCALE GENOMIC DNA]</scope>
    <source>
        <strain evidence="1">HyVt-485</strain>
    </source>
</reference>
<dbReference type="Proteomes" id="UP000885830">
    <property type="component" value="Unassembled WGS sequence"/>
</dbReference>
<dbReference type="AlphaFoldDB" id="A0A7C5QNM0"/>
<accession>A0A7C5QNM0</accession>
<dbReference type="EMBL" id="DRMJ01000090">
    <property type="protein sequence ID" value="HHL42341.1"/>
    <property type="molecule type" value="Genomic_DNA"/>
</dbReference>
<organism evidence="1">
    <name type="scientific">Hellea balneolensis</name>
    <dbReference type="NCBI Taxonomy" id="287478"/>
    <lineage>
        <taxon>Bacteria</taxon>
        <taxon>Pseudomonadati</taxon>
        <taxon>Pseudomonadota</taxon>
        <taxon>Alphaproteobacteria</taxon>
        <taxon>Maricaulales</taxon>
        <taxon>Robiginitomaculaceae</taxon>
        <taxon>Hellea</taxon>
    </lineage>
</organism>